<dbReference type="InterPro" id="IPR011604">
    <property type="entry name" value="PDDEXK-like_dom_sf"/>
</dbReference>
<keyword evidence="2" id="KW-0547">Nucleotide-binding</keyword>
<evidence type="ECO:0000313" key="6">
    <source>
        <dbReference type="EMBL" id="SFJ37774.1"/>
    </source>
</evidence>
<dbReference type="InterPro" id="IPR011335">
    <property type="entry name" value="Restrct_endonuc-II-like"/>
</dbReference>
<dbReference type="GO" id="GO:0004527">
    <property type="term" value="F:exonuclease activity"/>
    <property type="evidence" value="ECO:0007669"/>
    <property type="project" value="UniProtKB-KW"/>
</dbReference>
<dbReference type="GO" id="GO:0004386">
    <property type="term" value="F:helicase activity"/>
    <property type="evidence" value="ECO:0007669"/>
    <property type="project" value="UniProtKB-KW"/>
</dbReference>
<evidence type="ECO:0000256" key="2">
    <source>
        <dbReference type="ARBA" id="ARBA00022806"/>
    </source>
</evidence>
<keyword evidence="6" id="KW-0269">Exonuclease</keyword>
<accession>A0A1I3QUC2</accession>
<dbReference type="Pfam" id="PF12705">
    <property type="entry name" value="PDDEXK_1"/>
    <property type="match status" value="1"/>
</dbReference>
<keyword evidence="2" id="KW-0067">ATP-binding</keyword>
<keyword evidence="1" id="KW-0227">DNA damage</keyword>
<evidence type="ECO:0000256" key="3">
    <source>
        <dbReference type="ARBA" id="ARBA00023204"/>
    </source>
</evidence>
<keyword evidence="7" id="KW-1185">Reference proteome</keyword>
<keyword evidence="2" id="KW-0347">Helicase</keyword>
<organism evidence="6 7">
    <name type="scientific">Streptosporangium canum</name>
    <dbReference type="NCBI Taxonomy" id="324952"/>
    <lineage>
        <taxon>Bacteria</taxon>
        <taxon>Bacillati</taxon>
        <taxon>Actinomycetota</taxon>
        <taxon>Actinomycetes</taxon>
        <taxon>Streptosporangiales</taxon>
        <taxon>Streptosporangiaceae</taxon>
        <taxon>Streptosporangium</taxon>
    </lineage>
</organism>
<dbReference type="SUPFAM" id="SSF52980">
    <property type="entry name" value="Restriction endonuclease-like"/>
    <property type="match status" value="1"/>
</dbReference>
<dbReference type="AlphaFoldDB" id="A0A1I3QUC2"/>
<dbReference type="GO" id="GO:0006281">
    <property type="term" value="P:DNA repair"/>
    <property type="evidence" value="ECO:0007669"/>
    <property type="project" value="UniProtKB-KW"/>
</dbReference>
<feature type="domain" description="PD-(D/E)XK endonuclease-like" evidence="5">
    <location>
        <begin position="40"/>
        <end position="285"/>
    </location>
</feature>
<dbReference type="Gene3D" id="3.90.320.10">
    <property type="match status" value="1"/>
</dbReference>
<proteinExistence type="predicted"/>
<dbReference type="EMBL" id="FOQY01000008">
    <property type="protein sequence ID" value="SFJ37774.1"/>
    <property type="molecule type" value="Genomic_DNA"/>
</dbReference>
<sequence>MLRAIGAPADAASPPAAQTVATVTYSADMSLTEPTIIGALSPSRAGDFMTCPLLYRFRVIDRLPEPPSPAAVRGTMVHSVLERLYDLPATARTVAAAQELLEPQWDRLLAEDPAYGGMFADDGERAQWLAQARSMLERYFTLEDPTCLEPAERELYVEAVLDNGLMLRGYIDRLDVAPTGEVRVVDYKTGSAPGQAFEAKALFQMKFYALTLWRLHGSVPRLLQLMYLGGGGEVLRYAPDEADLRATERKVRALWTAIERAMETGEWPPRPSRLCDWCSYQELCPQFGGTPPPLPERQPGDTVRSTRRTSRAATDEL</sequence>
<keyword evidence="3" id="KW-0234">DNA repair</keyword>
<gene>
    <name evidence="6" type="ORF">SAMN05216275_108171</name>
</gene>
<keyword evidence="6" id="KW-0540">Nuclease</keyword>
<evidence type="ECO:0000256" key="4">
    <source>
        <dbReference type="SAM" id="MobiDB-lite"/>
    </source>
</evidence>
<keyword evidence="6" id="KW-0378">Hydrolase</keyword>
<evidence type="ECO:0000256" key="1">
    <source>
        <dbReference type="ARBA" id="ARBA00022763"/>
    </source>
</evidence>
<name>A0A1I3QUC2_9ACTN</name>
<evidence type="ECO:0000313" key="7">
    <source>
        <dbReference type="Proteomes" id="UP000199111"/>
    </source>
</evidence>
<reference evidence="7" key="1">
    <citation type="submission" date="2016-10" db="EMBL/GenBank/DDBJ databases">
        <authorList>
            <person name="Varghese N."/>
            <person name="Submissions S."/>
        </authorList>
    </citation>
    <scope>NUCLEOTIDE SEQUENCE [LARGE SCALE GENOMIC DNA]</scope>
    <source>
        <strain evidence="7">CGMCC 4.2126</strain>
    </source>
</reference>
<evidence type="ECO:0000259" key="5">
    <source>
        <dbReference type="Pfam" id="PF12705"/>
    </source>
</evidence>
<dbReference type="InterPro" id="IPR038726">
    <property type="entry name" value="PDDEXK_AddAB-type"/>
</dbReference>
<protein>
    <submittedName>
        <fullName evidence="6">Putative RecB family exonuclease</fullName>
    </submittedName>
</protein>
<feature type="region of interest" description="Disordered" evidence="4">
    <location>
        <begin position="288"/>
        <end position="317"/>
    </location>
</feature>
<dbReference type="Proteomes" id="UP000199111">
    <property type="component" value="Unassembled WGS sequence"/>
</dbReference>